<dbReference type="InterPro" id="IPR017932">
    <property type="entry name" value="GATase_2_dom"/>
</dbReference>
<dbReference type="Pfam" id="PF00733">
    <property type="entry name" value="Asn_synthase"/>
    <property type="match status" value="1"/>
</dbReference>
<evidence type="ECO:0000256" key="10">
    <source>
        <dbReference type="PIRSR" id="PIRSR001589-2"/>
    </source>
</evidence>
<dbReference type="PROSITE" id="PS51278">
    <property type="entry name" value="GATASE_TYPE_2"/>
    <property type="match status" value="1"/>
</dbReference>
<dbReference type="CDD" id="cd01991">
    <property type="entry name" value="Asn_synthase_B_C"/>
    <property type="match status" value="1"/>
</dbReference>
<dbReference type="GO" id="GO:0005524">
    <property type="term" value="F:ATP binding"/>
    <property type="evidence" value="ECO:0007669"/>
    <property type="project" value="UniProtKB-KW"/>
</dbReference>
<feature type="active site" description="For GATase activity" evidence="9">
    <location>
        <position position="2"/>
    </location>
</feature>
<dbReference type="GO" id="GO:0006529">
    <property type="term" value="P:asparagine biosynthetic process"/>
    <property type="evidence" value="ECO:0007669"/>
    <property type="project" value="UniProtKB-KW"/>
</dbReference>
<evidence type="ECO:0000256" key="9">
    <source>
        <dbReference type="PIRSR" id="PIRSR001589-1"/>
    </source>
</evidence>
<protein>
    <recommendedName>
        <fullName evidence="3">asparagine synthase (glutamine-hydrolyzing)</fullName>
        <ecNumber evidence="3">6.3.5.4</ecNumber>
    </recommendedName>
</protein>
<dbReference type="InterPro" id="IPR029055">
    <property type="entry name" value="Ntn_hydrolases_N"/>
</dbReference>
<feature type="binding site" evidence="10">
    <location>
        <position position="289"/>
    </location>
    <ligand>
        <name>ATP</name>
        <dbReference type="ChEBI" id="CHEBI:30616"/>
    </ligand>
</feature>
<gene>
    <name evidence="12" type="primary">asnB</name>
    <name evidence="12" type="ORF">DNJ73_04260</name>
</gene>
<evidence type="ECO:0000256" key="1">
    <source>
        <dbReference type="ARBA" id="ARBA00005187"/>
    </source>
</evidence>
<dbReference type="Gene3D" id="3.40.50.620">
    <property type="entry name" value="HUPs"/>
    <property type="match status" value="1"/>
</dbReference>
<evidence type="ECO:0000259" key="11">
    <source>
        <dbReference type="PROSITE" id="PS51278"/>
    </source>
</evidence>
<keyword evidence="5 10" id="KW-0067">ATP-binding</keyword>
<dbReference type="SUPFAM" id="SSF56235">
    <property type="entry name" value="N-terminal nucleophile aminohydrolases (Ntn hydrolases)"/>
    <property type="match status" value="1"/>
</dbReference>
<evidence type="ECO:0000256" key="5">
    <source>
        <dbReference type="ARBA" id="ARBA00022840"/>
    </source>
</evidence>
<dbReference type="InterPro" id="IPR006426">
    <property type="entry name" value="Asn_synth_AEB"/>
</dbReference>
<dbReference type="PANTHER" id="PTHR43284">
    <property type="entry name" value="ASPARAGINE SYNTHETASE (GLUTAMINE-HYDROLYZING)"/>
    <property type="match status" value="1"/>
</dbReference>
<comment type="catalytic activity">
    <reaction evidence="8">
        <text>L-aspartate + L-glutamine + ATP + H2O = L-asparagine + L-glutamate + AMP + diphosphate + H(+)</text>
        <dbReference type="Rhea" id="RHEA:12228"/>
        <dbReference type="ChEBI" id="CHEBI:15377"/>
        <dbReference type="ChEBI" id="CHEBI:15378"/>
        <dbReference type="ChEBI" id="CHEBI:29985"/>
        <dbReference type="ChEBI" id="CHEBI:29991"/>
        <dbReference type="ChEBI" id="CHEBI:30616"/>
        <dbReference type="ChEBI" id="CHEBI:33019"/>
        <dbReference type="ChEBI" id="CHEBI:58048"/>
        <dbReference type="ChEBI" id="CHEBI:58359"/>
        <dbReference type="ChEBI" id="CHEBI:456215"/>
        <dbReference type="EC" id="6.3.5.4"/>
    </reaction>
</comment>
<dbReference type="PANTHER" id="PTHR43284:SF1">
    <property type="entry name" value="ASPARAGINE SYNTHETASE"/>
    <property type="match status" value="1"/>
</dbReference>
<evidence type="ECO:0000313" key="12">
    <source>
        <dbReference type="EMBL" id="PYE02968.1"/>
    </source>
</evidence>
<dbReference type="GO" id="GO:0004066">
    <property type="term" value="F:asparagine synthase (glutamine-hydrolyzing) activity"/>
    <property type="evidence" value="ECO:0007669"/>
    <property type="project" value="UniProtKB-EC"/>
</dbReference>
<dbReference type="InterPro" id="IPR001962">
    <property type="entry name" value="Asn_synthase"/>
</dbReference>
<dbReference type="NCBIfam" id="TIGR01536">
    <property type="entry name" value="asn_synth_AEB"/>
    <property type="match status" value="1"/>
</dbReference>
<dbReference type="SUPFAM" id="SSF52402">
    <property type="entry name" value="Adenine nucleotide alpha hydrolases-like"/>
    <property type="match status" value="1"/>
</dbReference>
<dbReference type="Pfam" id="PF13537">
    <property type="entry name" value="GATase_7"/>
    <property type="match status" value="1"/>
</dbReference>
<keyword evidence="4 10" id="KW-0547">Nucleotide-binding</keyword>
<evidence type="ECO:0000256" key="4">
    <source>
        <dbReference type="ARBA" id="ARBA00022741"/>
    </source>
</evidence>
<comment type="caution">
    <text evidence="12">The sequence shown here is derived from an EMBL/GenBank/DDBJ whole genome shotgun (WGS) entry which is preliminary data.</text>
</comment>
<organism evidence="12 13">
    <name type="scientific">Prochlorococcus marinus XMU1408</name>
    <dbReference type="NCBI Taxonomy" id="2213228"/>
    <lineage>
        <taxon>Bacteria</taxon>
        <taxon>Bacillati</taxon>
        <taxon>Cyanobacteriota</taxon>
        <taxon>Cyanophyceae</taxon>
        <taxon>Synechococcales</taxon>
        <taxon>Prochlorococcaceae</taxon>
        <taxon>Prochlorococcus</taxon>
    </lineage>
</organism>
<feature type="domain" description="Glutamine amidotransferase type-2" evidence="11">
    <location>
        <begin position="2"/>
        <end position="212"/>
    </location>
</feature>
<comment type="similarity">
    <text evidence="2">Belongs to the asparagine synthetase family.</text>
</comment>
<evidence type="ECO:0000256" key="7">
    <source>
        <dbReference type="ARBA" id="ARBA00022962"/>
    </source>
</evidence>
<dbReference type="OrthoDB" id="9763290at2"/>
<dbReference type="InterPro" id="IPR033738">
    <property type="entry name" value="AsnB_N"/>
</dbReference>
<dbReference type="Gene3D" id="3.60.20.10">
    <property type="entry name" value="Glutamine Phosphoribosylpyrophosphate, subunit 1, domain 1"/>
    <property type="match status" value="1"/>
</dbReference>
<dbReference type="InterPro" id="IPR014729">
    <property type="entry name" value="Rossmann-like_a/b/a_fold"/>
</dbReference>
<evidence type="ECO:0000256" key="3">
    <source>
        <dbReference type="ARBA" id="ARBA00012737"/>
    </source>
</evidence>
<proteinExistence type="inferred from homology"/>
<evidence type="ECO:0000256" key="8">
    <source>
        <dbReference type="ARBA" id="ARBA00048741"/>
    </source>
</evidence>
<dbReference type="PIRSF" id="PIRSF001589">
    <property type="entry name" value="Asn_synthetase_glu-h"/>
    <property type="match status" value="1"/>
</dbReference>
<feature type="binding site" evidence="10">
    <location>
        <position position="99"/>
    </location>
    <ligand>
        <name>L-glutamine</name>
        <dbReference type="ChEBI" id="CHEBI:58359"/>
    </ligand>
</feature>
<dbReference type="AlphaFoldDB" id="A0A318R582"/>
<name>A0A318R582_PROMR</name>
<sequence>MCGISGILSINDKPINREHLEKLHQAIEHRGPDSEGYYYDEHIGLAHRRLSIIDLRRESDQPFNVDERYVLIYNGEIYNYIEIKKELIKLGHLFKTESDTEVLLKAYIQWGEDCQEKFNGMWAFAIWDREYKELFCSRDRYGIKPFYWSIYSDCFYFGSEIKQLRIDKLGSKVNYEELSIFLYSGCTNSTNNTFFKDINSLEAGHSLKINRKGEKYIKCWYDLNKKINIDENEFKPDEFLYHINNAIRIRMRSDVSLGTALSGGLDSSLIVTLASNLYSRKNKDKLFGIHAKSTEEDTNESYYAEIAAKHAGCSLINVTPSYEYFKKIINEIIFFQDEPFASTSSIMQFNVMSKARALGLKVMLDGQGSDEILLGYTRLILPRLITTYRKNGILGFLNEIKNSNNNNNDINYKSLIKYLIGGGSSKLRTSYLRNRLNFVNLSIDPTYNLYEELKNQRGHIVNSQIIELKKTSLPQILRSEDRNSMANSVEARVPFLDYKLVEYCLNLKSDSKVKNGWTKYPIRSINKLPSEIAWRKSKLGYDSPEKAWDKKFSREMLSTIRNSPLILEITNIKELEEKWNVLNSKERWRLYNVAIWQKIFKVI</sequence>
<dbReference type="RefSeq" id="WP_158466461.1">
    <property type="nucleotide sequence ID" value="NZ_QJUE01000002.1"/>
</dbReference>
<dbReference type="InterPro" id="IPR051786">
    <property type="entry name" value="ASN_synthetase/amidase"/>
</dbReference>
<dbReference type="EC" id="6.3.5.4" evidence="3"/>
<keyword evidence="7 9" id="KW-0315">Glutamine amidotransferase</keyword>
<accession>A0A318R582</accession>
<keyword evidence="9" id="KW-0028">Amino-acid biosynthesis</keyword>
<evidence type="ECO:0000256" key="2">
    <source>
        <dbReference type="ARBA" id="ARBA00005752"/>
    </source>
</evidence>
<dbReference type="Proteomes" id="UP000247807">
    <property type="component" value="Unassembled WGS sequence"/>
</dbReference>
<evidence type="ECO:0000256" key="6">
    <source>
        <dbReference type="ARBA" id="ARBA00022888"/>
    </source>
</evidence>
<dbReference type="EMBL" id="QJUE01000002">
    <property type="protein sequence ID" value="PYE02968.1"/>
    <property type="molecule type" value="Genomic_DNA"/>
</dbReference>
<keyword evidence="6 9" id="KW-0061">Asparagine biosynthesis</keyword>
<reference evidence="12 13" key="1">
    <citation type="journal article" date="2018" name="Appl. Environ. Microbiol.">
        <title>Genome rearrangement shapes Prochlorococcus ecological adaptation.</title>
        <authorList>
            <person name="Yan W."/>
            <person name="Wei S."/>
            <person name="Wang Q."/>
            <person name="Xiao X."/>
            <person name="Zeng Q."/>
            <person name="Jiao N."/>
            <person name="Zhang R."/>
        </authorList>
    </citation>
    <scope>NUCLEOTIDE SEQUENCE [LARGE SCALE GENOMIC DNA]</scope>
    <source>
        <strain evidence="12 13">XMU1408</strain>
    </source>
</reference>
<dbReference type="CDD" id="cd00712">
    <property type="entry name" value="AsnB"/>
    <property type="match status" value="1"/>
</dbReference>
<comment type="pathway">
    <text evidence="1">Amino-acid biosynthesis; L-asparagine biosynthesis; L-asparagine from L-aspartate (L-Gln route): step 1/1.</text>
</comment>
<evidence type="ECO:0000313" key="13">
    <source>
        <dbReference type="Proteomes" id="UP000247807"/>
    </source>
</evidence>